<reference evidence="1" key="2">
    <citation type="submission" date="2023-04" db="EMBL/GenBank/DDBJ databases">
        <authorList>
            <person name="Bruccoleri R.E."/>
            <person name="Oakeley E.J."/>
            <person name="Faust A.-M."/>
            <person name="Dessus-Babus S."/>
            <person name="Altorfer M."/>
            <person name="Burckhardt D."/>
            <person name="Oertli M."/>
            <person name="Naumann U."/>
            <person name="Petersen F."/>
            <person name="Wong J."/>
        </authorList>
    </citation>
    <scope>NUCLEOTIDE SEQUENCE</scope>
    <source>
        <strain evidence="1">GSM-AAB239-AS_SAM_17_03QT</strain>
        <tissue evidence="1">Leaf</tissue>
    </source>
</reference>
<accession>A0AAX6DMV9</accession>
<evidence type="ECO:0000313" key="1">
    <source>
        <dbReference type="EMBL" id="KAJ6793094.1"/>
    </source>
</evidence>
<dbReference type="EMBL" id="JANAVB010043220">
    <property type="protein sequence ID" value="KAJ6793094.1"/>
    <property type="molecule type" value="Genomic_DNA"/>
</dbReference>
<dbReference type="AlphaFoldDB" id="A0AAX6DMV9"/>
<dbReference type="PANTHER" id="PTHR37215:SF1">
    <property type="entry name" value="ACYL-COA-BINDING DOMAIN PROTEIN"/>
    <property type="match status" value="1"/>
</dbReference>
<comment type="caution">
    <text evidence="1">The sequence shown here is derived from an EMBL/GenBank/DDBJ whole genome shotgun (WGS) entry which is preliminary data.</text>
</comment>
<dbReference type="EMBL" id="JANAVB010027799">
    <property type="protein sequence ID" value="KAJ6817618.1"/>
    <property type="molecule type" value="Genomic_DNA"/>
</dbReference>
<organism evidence="1 3">
    <name type="scientific">Iris pallida</name>
    <name type="common">Sweet iris</name>
    <dbReference type="NCBI Taxonomy" id="29817"/>
    <lineage>
        <taxon>Eukaryota</taxon>
        <taxon>Viridiplantae</taxon>
        <taxon>Streptophyta</taxon>
        <taxon>Embryophyta</taxon>
        <taxon>Tracheophyta</taxon>
        <taxon>Spermatophyta</taxon>
        <taxon>Magnoliopsida</taxon>
        <taxon>Liliopsida</taxon>
        <taxon>Asparagales</taxon>
        <taxon>Iridaceae</taxon>
        <taxon>Iridoideae</taxon>
        <taxon>Irideae</taxon>
        <taxon>Iris</taxon>
    </lineage>
</organism>
<protein>
    <submittedName>
        <fullName evidence="1">Uncharacterized protein</fullName>
    </submittedName>
</protein>
<reference evidence="1" key="1">
    <citation type="journal article" date="2023" name="GigaByte">
        <title>Genome assembly of the bearded iris, Iris pallida Lam.</title>
        <authorList>
            <person name="Bruccoleri R.E."/>
            <person name="Oakeley E.J."/>
            <person name="Faust A.M.E."/>
            <person name="Altorfer M."/>
            <person name="Dessus-Babus S."/>
            <person name="Burckhardt D."/>
            <person name="Oertli M."/>
            <person name="Naumann U."/>
            <person name="Petersen F."/>
            <person name="Wong J."/>
        </authorList>
    </citation>
    <scope>NUCLEOTIDE SEQUENCE</scope>
    <source>
        <strain evidence="1">GSM-AAB239-AS_SAM_17_03QT</strain>
    </source>
</reference>
<dbReference type="PANTHER" id="PTHR37215">
    <property type="entry name" value="ACYL-COA-BINDING DOMAIN PROTEIN"/>
    <property type="match status" value="1"/>
</dbReference>
<dbReference type="Proteomes" id="UP001140949">
    <property type="component" value="Unassembled WGS sequence"/>
</dbReference>
<keyword evidence="3" id="KW-1185">Reference proteome</keyword>
<evidence type="ECO:0000313" key="2">
    <source>
        <dbReference type="EMBL" id="KAJ6817618.1"/>
    </source>
</evidence>
<name>A0AAX6DMV9_IRIPA</name>
<proteinExistence type="predicted"/>
<evidence type="ECO:0000313" key="3">
    <source>
        <dbReference type="Proteomes" id="UP001140949"/>
    </source>
</evidence>
<gene>
    <name evidence="1" type="ORF">M6B38_112745</name>
    <name evidence="2" type="ORF">M6B38_411125</name>
</gene>
<sequence length="147" mass="17016">MRNQRRKVLLLGFATALLLGTAVYFRLWSIDSSFTSDDREILRKQFERANMEAMDESAEWRMKYDGEADKTRQCQEELSKLELDATSYRHVQDQLLSLQLIKQLEVKGALANASERLSALRKDNLGLQKQVETTTQNCNCDRTTTQH</sequence>